<dbReference type="InterPro" id="IPR025383">
    <property type="entry name" value="MrpA_C/MbhD"/>
</dbReference>
<protein>
    <submittedName>
        <fullName evidence="14">Cation:proton antiporter</fullName>
    </submittedName>
</protein>
<feature type="transmembrane region" description="Helical" evidence="9">
    <location>
        <begin position="165"/>
        <end position="188"/>
    </location>
</feature>
<feature type="transmembrane region" description="Helical" evidence="9">
    <location>
        <begin position="672"/>
        <end position="690"/>
    </location>
</feature>
<dbReference type="Pfam" id="PF13244">
    <property type="entry name" value="MbhD"/>
    <property type="match status" value="1"/>
</dbReference>
<dbReference type="InterPro" id="IPR001516">
    <property type="entry name" value="Proton_antipo_N"/>
</dbReference>
<dbReference type="Proteomes" id="UP000607197">
    <property type="component" value="Unassembled WGS sequence"/>
</dbReference>
<dbReference type="GO" id="GO:0005886">
    <property type="term" value="C:plasma membrane"/>
    <property type="evidence" value="ECO:0007669"/>
    <property type="project" value="UniProtKB-SubCell"/>
</dbReference>
<feature type="transmembrane region" description="Helical" evidence="9">
    <location>
        <begin position="649"/>
        <end position="666"/>
    </location>
</feature>
<dbReference type="PANTHER" id="PTHR43373">
    <property type="entry name" value="NA(+)/H(+) ANTIPORTER SUBUNIT"/>
    <property type="match status" value="1"/>
</dbReference>
<name>A0A830FAZ4_9EURY</name>
<feature type="domain" description="MrpA C-terminal/MbhD" evidence="12">
    <location>
        <begin position="631"/>
        <end position="695"/>
    </location>
</feature>
<evidence type="ECO:0000256" key="1">
    <source>
        <dbReference type="ARBA" id="ARBA00004651"/>
    </source>
</evidence>
<evidence type="ECO:0000259" key="13">
    <source>
        <dbReference type="Pfam" id="PF20501"/>
    </source>
</evidence>
<sequence>MYPTPRFAVVLALVALPFVAAAVAPAVYRRFGDRTGYFAAGVAGVCFALVVALSGTQGATSVPWVPTLGISLSFYVDSLAVLVGYLASGVGVLVFLYSVGYMADHHGAGKYYATMLAFMGSMLGVVFAGDLVALFLFWEMTSLCSFLLVGHDSDDREARRSARKAFVVTVGGGLFLLLAIILVSVGVGTTSVAELLADPAGTRAALESAGLLLPVTGLVAVGAGAKSAQVPLHIWLPDAMAAPTPVSAFLHSATMVKAGVFLFGRLRPVLDTGEWGFWIAALGLTTMCVTALLAVAADELKELLAYSTASHLGLLTAGFGFTSLLGAETGAFQFIAHATFKAPLFLVAGIVMHAAHTQELDELSGVRHALPVTALVAVIAGLGMGGIPPFNGFYAKEFLFEAAWEAAVHDGGVYWLFPVLAVVGSIFTFVYAIRFVAVFFGDTTPALDDVHAPGASMLVPVVVLGGIALAIGLGGVSAALGAPPTHFNHFVGDIATAVGGGGEGGHGHAFSYYIPTHLTPAVGMSAIAIGAGALLYPYRDRIGAAVDAVTSTPGLAANWWYRFLLDGAANVSFRADELVDPRRIRSYATAFLATAIAVTALGYTVTGGVLPRALSAFTVTLDPELAIVFLVAVVATAGAIQADSHLAGVLALSVLGFMVAIFFVVANAPDVALTQIVVETLVFVVFLLVLSELPEYYGEISSSRATRDGLLAVLVGALVTTSALAATYRQPDTIAGYFAEHAVPDGGGHNIVNVILVDFRGLDTLGEISVIAMAGLAVLTVVAMRERGEAQ</sequence>
<feature type="transmembrane region" description="Helical" evidence="9">
    <location>
        <begin position="35"/>
        <end position="54"/>
    </location>
</feature>
<feature type="transmembrane region" description="Helical" evidence="9">
    <location>
        <begin position="303"/>
        <end position="325"/>
    </location>
</feature>
<feature type="domain" description="NADH:quinone oxidoreductase/Mrp antiporter transmembrane" evidence="10">
    <location>
        <begin position="128"/>
        <end position="408"/>
    </location>
</feature>
<accession>A0A830FAZ4</accession>
<dbReference type="InterPro" id="IPR050616">
    <property type="entry name" value="CPA3_Na-H_Antiporter_A"/>
</dbReference>
<feature type="transmembrane region" description="Helical" evidence="9">
    <location>
        <begin position="518"/>
        <end position="536"/>
    </location>
</feature>
<dbReference type="EMBL" id="BMPG01000002">
    <property type="protein sequence ID" value="GGL56579.1"/>
    <property type="molecule type" value="Genomic_DNA"/>
</dbReference>
<gene>
    <name evidence="14" type="ORF">GCM10009039_13400</name>
</gene>
<evidence type="ECO:0000256" key="5">
    <source>
        <dbReference type="ARBA" id="ARBA00022692"/>
    </source>
</evidence>
<dbReference type="PRINTS" id="PR01434">
    <property type="entry name" value="NADHDHGNASE5"/>
</dbReference>
<feature type="transmembrane region" description="Helical" evidence="9">
    <location>
        <begin position="372"/>
        <end position="394"/>
    </location>
</feature>
<dbReference type="OrthoDB" id="371891at2157"/>
<feature type="transmembrane region" description="Helical" evidence="9">
    <location>
        <begin position="275"/>
        <end position="296"/>
    </location>
</feature>
<evidence type="ECO:0000259" key="10">
    <source>
        <dbReference type="Pfam" id="PF00361"/>
    </source>
</evidence>
<keyword evidence="5 9" id="KW-0812">Transmembrane</keyword>
<dbReference type="GO" id="GO:0015297">
    <property type="term" value="F:antiporter activity"/>
    <property type="evidence" value="ECO:0007669"/>
    <property type="project" value="UniProtKB-KW"/>
</dbReference>
<feature type="transmembrane region" description="Helical" evidence="9">
    <location>
        <begin position="208"/>
        <end position="225"/>
    </location>
</feature>
<evidence type="ECO:0000259" key="12">
    <source>
        <dbReference type="Pfam" id="PF13244"/>
    </source>
</evidence>
<evidence type="ECO:0000256" key="7">
    <source>
        <dbReference type="ARBA" id="ARBA00023065"/>
    </source>
</evidence>
<comment type="subcellular location">
    <subcellularLocation>
        <location evidence="1">Cell membrane</location>
        <topology evidence="1">Multi-pass membrane protein</topology>
    </subcellularLocation>
</comment>
<evidence type="ECO:0000256" key="6">
    <source>
        <dbReference type="ARBA" id="ARBA00022989"/>
    </source>
</evidence>
<evidence type="ECO:0000256" key="4">
    <source>
        <dbReference type="ARBA" id="ARBA00022475"/>
    </source>
</evidence>
<feature type="transmembrane region" description="Helical" evidence="9">
    <location>
        <begin position="6"/>
        <end position="28"/>
    </location>
</feature>
<evidence type="ECO:0000256" key="3">
    <source>
        <dbReference type="ARBA" id="ARBA00022449"/>
    </source>
</evidence>
<dbReference type="InterPro" id="IPR046806">
    <property type="entry name" value="MrpA_C/MbhE"/>
</dbReference>
<keyword evidence="4" id="KW-1003">Cell membrane</keyword>
<evidence type="ECO:0000313" key="15">
    <source>
        <dbReference type="Proteomes" id="UP000607197"/>
    </source>
</evidence>
<feature type="transmembrane region" description="Helical" evidence="9">
    <location>
        <begin position="625"/>
        <end position="642"/>
    </location>
</feature>
<feature type="transmembrane region" description="Helical" evidence="9">
    <location>
        <begin position="765"/>
        <end position="784"/>
    </location>
</feature>
<feature type="transmembrane region" description="Helical" evidence="9">
    <location>
        <begin position="458"/>
        <end position="480"/>
    </location>
</feature>
<organism evidence="14 15">
    <name type="scientific">Halocalculus aciditolerans</name>
    <dbReference type="NCBI Taxonomy" id="1383812"/>
    <lineage>
        <taxon>Archaea</taxon>
        <taxon>Methanobacteriati</taxon>
        <taxon>Methanobacteriota</taxon>
        <taxon>Stenosarchaea group</taxon>
        <taxon>Halobacteria</taxon>
        <taxon>Halobacteriales</taxon>
        <taxon>Halobacteriaceae</taxon>
        <taxon>Halocalculus</taxon>
    </lineage>
</organism>
<keyword evidence="2" id="KW-0813">Transport</keyword>
<reference evidence="14" key="1">
    <citation type="journal article" date="2014" name="Int. J. Syst. Evol. Microbiol.">
        <title>Complete genome sequence of Corynebacterium casei LMG S-19264T (=DSM 44701T), isolated from a smear-ripened cheese.</title>
        <authorList>
            <consortium name="US DOE Joint Genome Institute (JGI-PGF)"/>
            <person name="Walter F."/>
            <person name="Albersmeier A."/>
            <person name="Kalinowski J."/>
            <person name="Ruckert C."/>
        </authorList>
    </citation>
    <scope>NUCLEOTIDE SEQUENCE</scope>
    <source>
        <strain evidence="14">JCM 19596</strain>
    </source>
</reference>
<dbReference type="InterPro" id="IPR001750">
    <property type="entry name" value="ND/Mrp_TM"/>
</dbReference>
<feature type="transmembrane region" description="Helical" evidence="9">
    <location>
        <begin position="587"/>
        <end position="605"/>
    </location>
</feature>
<keyword evidence="3" id="KW-0050">Antiport</keyword>
<evidence type="ECO:0000259" key="11">
    <source>
        <dbReference type="Pfam" id="PF00662"/>
    </source>
</evidence>
<feature type="transmembrane region" description="Helical" evidence="9">
    <location>
        <begin position="710"/>
        <end position="728"/>
    </location>
</feature>
<dbReference type="Pfam" id="PF20501">
    <property type="entry name" value="MbhE"/>
    <property type="match status" value="1"/>
</dbReference>
<feature type="domain" description="NADH-Ubiquinone oxidoreductase (complex I) chain 5 N-terminal" evidence="11">
    <location>
        <begin position="67"/>
        <end position="112"/>
    </location>
</feature>
<keyword evidence="6 9" id="KW-1133">Transmembrane helix</keyword>
<keyword evidence="8 9" id="KW-0472">Membrane</keyword>
<feature type="domain" description="MrpA C-terminal/MbhE" evidence="13">
    <location>
        <begin position="704"/>
        <end position="781"/>
    </location>
</feature>
<comment type="caution">
    <text evidence="14">The sequence shown here is derived from an EMBL/GenBank/DDBJ whole genome shotgun (WGS) entry which is preliminary data.</text>
</comment>
<feature type="transmembrane region" description="Helical" evidence="9">
    <location>
        <begin position="111"/>
        <end position="129"/>
    </location>
</feature>
<dbReference type="GO" id="GO:0006811">
    <property type="term" value="P:monoatomic ion transport"/>
    <property type="evidence" value="ECO:0007669"/>
    <property type="project" value="UniProtKB-KW"/>
</dbReference>
<evidence type="ECO:0000313" key="14">
    <source>
        <dbReference type="EMBL" id="GGL56579.1"/>
    </source>
</evidence>
<proteinExistence type="predicted"/>
<keyword evidence="15" id="KW-1185">Reference proteome</keyword>
<dbReference type="Pfam" id="PF00361">
    <property type="entry name" value="Proton_antipo_M"/>
    <property type="match status" value="1"/>
</dbReference>
<feature type="transmembrane region" description="Helical" evidence="9">
    <location>
        <begin position="414"/>
        <end position="437"/>
    </location>
</feature>
<dbReference type="RefSeq" id="WP_188977224.1">
    <property type="nucleotide sequence ID" value="NZ_BMPG01000002.1"/>
</dbReference>
<keyword evidence="7" id="KW-0406">Ion transport</keyword>
<feature type="transmembrane region" description="Helical" evidence="9">
    <location>
        <begin position="74"/>
        <end position="99"/>
    </location>
</feature>
<reference evidence="14" key="2">
    <citation type="submission" date="2020-09" db="EMBL/GenBank/DDBJ databases">
        <authorList>
            <person name="Sun Q."/>
            <person name="Ohkuma M."/>
        </authorList>
    </citation>
    <scope>NUCLEOTIDE SEQUENCE</scope>
    <source>
        <strain evidence="14">JCM 19596</strain>
    </source>
</reference>
<dbReference type="PANTHER" id="PTHR43373:SF1">
    <property type="entry name" value="NA(+)_H(+) ANTIPORTER SUBUNIT A"/>
    <property type="match status" value="1"/>
</dbReference>
<evidence type="ECO:0000256" key="9">
    <source>
        <dbReference type="SAM" id="Phobius"/>
    </source>
</evidence>
<dbReference type="Pfam" id="PF00662">
    <property type="entry name" value="Proton_antipo_N"/>
    <property type="match status" value="1"/>
</dbReference>
<evidence type="ECO:0000256" key="8">
    <source>
        <dbReference type="ARBA" id="ARBA00023136"/>
    </source>
</evidence>
<feature type="transmembrane region" description="Helical" evidence="9">
    <location>
        <begin position="331"/>
        <end position="351"/>
    </location>
</feature>
<evidence type="ECO:0000256" key="2">
    <source>
        <dbReference type="ARBA" id="ARBA00022448"/>
    </source>
</evidence>
<dbReference type="AlphaFoldDB" id="A0A830FAZ4"/>